<dbReference type="SUPFAM" id="SSF50022">
    <property type="entry name" value="ISP domain"/>
    <property type="match status" value="1"/>
</dbReference>
<evidence type="ECO:0000313" key="7">
    <source>
        <dbReference type="Proteomes" id="UP000219048"/>
    </source>
</evidence>
<keyword evidence="3" id="KW-0408">Iron</keyword>
<dbReference type="InterPro" id="IPR017941">
    <property type="entry name" value="Rieske_2Fe-2S"/>
</dbReference>
<keyword evidence="4" id="KW-0411">Iron-sulfur</keyword>
<dbReference type="EMBL" id="OBEH01000003">
    <property type="protein sequence ID" value="SNZ00182.1"/>
    <property type="molecule type" value="Genomic_DNA"/>
</dbReference>
<keyword evidence="2" id="KW-0479">Metal-binding</keyword>
<dbReference type="GO" id="GO:0051213">
    <property type="term" value="F:dioxygenase activity"/>
    <property type="evidence" value="ECO:0007669"/>
    <property type="project" value="UniProtKB-KW"/>
</dbReference>
<dbReference type="GO" id="GO:0046872">
    <property type="term" value="F:metal ion binding"/>
    <property type="evidence" value="ECO:0007669"/>
    <property type="project" value="UniProtKB-KW"/>
</dbReference>
<dbReference type="Pfam" id="PF00355">
    <property type="entry name" value="Rieske"/>
    <property type="match status" value="1"/>
</dbReference>
<dbReference type="AlphaFoldDB" id="A0A285MSK3"/>
<sequence length="155" mass="16261">MERKDFLRSLGAGAAFALTFPCVNGCSKDAEDGGDREIPSGVDFTVDLASSKAAALANNGGFIEVASNVSMNGLTDIVVARNLAGNLVAASLICSHQGYAEVEFVERDGGIFECNVHGSRFGQDGTPLNQVDSNPAKALKVFSTELNGETLRVFE</sequence>
<dbReference type="PROSITE" id="PS51296">
    <property type="entry name" value="RIESKE"/>
    <property type="match status" value="1"/>
</dbReference>
<dbReference type="GO" id="GO:0051537">
    <property type="term" value="F:2 iron, 2 sulfur cluster binding"/>
    <property type="evidence" value="ECO:0007669"/>
    <property type="project" value="UniProtKB-KW"/>
</dbReference>
<dbReference type="Proteomes" id="UP000219048">
    <property type="component" value="Unassembled WGS sequence"/>
</dbReference>
<keyword evidence="6" id="KW-0223">Dioxygenase</keyword>
<dbReference type="Gene3D" id="2.102.10.10">
    <property type="entry name" value="Rieske [2Fe-2S] iron-sulphur domain"/>
    <property type="match status" value="1"/>
</dbReference>
<dbReference type="InterPro" id="IPR036922">
    <property type="entry name" value="Rieske_2Fe-2S_sf"/>
</dbReference>
<evidence type="ECO:0000313" key="6">
    <source>
        <dbReference type="EMBL" id="SNZ00182.1"/>
    </source>
</evidence>
<proteinExistence type="predicted"/>
<keyword evidence="6" id="KW-0560">Oxidoreductase</keyword>
<evidence type="ECO:0000259" key="5">
    <source>
        <dbReference type="PROSITE" id="PS51296"/>
    </source>
</evidence>
<evidence type="ECO:0000256" key="4">
    <source>
        <dbReference type="ARBA" id="ARBA00023014"/>
    </source>
</evidence>
<name>A0A285MSK3_9FLAO</name>
<evidence type="ECO:0000256" key="2">
    <source>
        <dbReference type="ARBA" id="ARBA00022723"/>
    </source>
</evidence>
<accession>A0A285MSK3</accession>
<gene>
    <name evidence="6" type="ORF">SAMN06265377_2002</name>
</gene>
<evidence type="ECO:0000256" key="3">
    <source>
        <dbReference type="ARBA" id="ARBA00023004"/>
    </source>
</evidence>
<keyword evidence="7" id="KW-1185">Reference proteome</keyword>
<reference evidence="7" key="1">
    <citation type="submission" date="2017-09" db="EMBL/GenBank/DDBJ databases">
        <authorList>
            <person name="Varghese N."/>
            <person name="Submissions S."/>
        </authorList>
    </citation>
    <scope>NUCLEOTIDE SEQUENCE [LARGE SCALE GENOMIC DNA]</scope>
    <source>
        <strain evidence="7">DSM 25885</strain>
    </source>
</reference>
<protein>
    <submittedName>
        <fullName evidence="6">Ferredoxin subunit of nitrite reductase or a ring-hydroxylating dioxygenase</fullName>
    </submittedName>
</protein>
<dbReference type="RefSeq" id="WP_097045673.1">
    <property type="nucleotide sequence ID" value="NZ_OBEH01000003.1"/>
</dbReference>
<dbReference type="OrthoDB" id="165343at2"/>
<keyword evidence="1" id="KW-0001">2Fe-2S</keyword>
<evidence type="ECO:0000256" key="1">
    <source>
        <dbReference type="ARBA" id="ARBA00022714"/>
    </source>
</evidence>
<organism evidence="6 7">
    <name type="scientific">Flagellimonas pacifica</name>
    <dbReference type="NCBI Taxonomy" id="1247520"/>
    <lineage>
        <taxon>Bacteria</taxon>
        <taxon>Pseudomonadati</taxon>
        <taxon>Bacteroidota</taxon>
        <taxon>Flavobacteriia</taxon>
        <taxon>Flavobacteriales</taxon>
        <taxon>Flavobacteriaceae</taxon>
        <taxon>Flagellimonas</taxon>
    </lineage>
</organism>
<feature type="domain" description="Rieske" evidence="5">
    <location>
        <begin position="75"/>
        <end position="153"/>
    </location>
</feature>